<evidence type="ECO:0000259" key="2">
    <source>
        <dbReference type="Pfam" id="PF00850"/>
    </source>
</evidence>
<dbReference type="RefSeq" id="WP_232594543.1">
    <property type="nucleotide sequence ID" value="NZ_BSPD01000027.1"/>
</dbReference>
<dbReference type="InterPro" id="IPR023801">
    <property type="entry name" value="His_deacetylse_dom"/>
</dbReference>
<dbReference type="Gene3D" id="3.40.800.20">
    <property type="entry name" value="Histone deacetylase domain"/>
    <property type="match status" value="1"/>
</dbReference>
<dbReference type="EMBL" id="BSPD01000027">
    <property type="protein sequence ID" value="GLS25190.1"/>
    <property type="molecule type" value="Genomic_DNA"/>
</dbReference>
<dbReference type="CDD" id="cd09993">
    <property type="entry name" value="HDAC_classIV"/>
    <property type="match status" value="1"/>
</dbReference>
<dbReference type="PANTHER" id="PTHR10625">
    <property type="entry name" value="HISTONE DEACETYLASE HDAC1-RELATED"/>
    <property type="match status" value="1"/>
</dbReference>
<dbReference type="GO" id="GO:0004407">
    <property type="term" value="F:histone deacetylase activity"/>
    <property type="evidence" value="ECO:0007669"/>
    <property type="project" value="InterPro"/>
</dbReference>
<evidence type="ECO:0000313" key="3">
    <source>
        <dbReference type="EMBL" id="GLS25190.1"/>
    </source>
</evidence>
<dbReference type="Pfam" id="PF00850">
    <property type="entry name" value="Hist_deacetyl"/>
    <property type="match status" value="1"/>
</dbReference>
<feature type="domain" description="Histone deacetylase" evidence="2">
    <location>
        <begin position="87"/>
        <end position="299"/>
    </location>
</feature>
<comment type="caution">
    <text evidence="3">The sequence shown here is derived from an EMBL/GenBank/DDBJ whole genome shotgun (WGS) entry which is preliminary data.</text>
</comment>
<dbReference type="GO" id="GO:0016787">
    <property type="term" value="F:hydrolase activity"/>
    <property type="evidence" value="ECO:0007669"/>
    <property type="project" value="UniProtKB-KW"/>
</dbReference>
<gene>
    <name evidence="3" type="ORF">GCM10007877_09040</name>
</gene>
<organism evidence="3 4">
    <name type="scientific">Marinibactrum halimedae</name>
    <dbReference type="NCBI Taxonomy" id="1444977"/>
    <lineage>
        <taxon>Bacteria</taxon>
        <taxon>Pseudomonadati</taxon>
        <taxon>Pseudomonadota</taxon>
        <taxon>Gammaproteobacteria</taxon>
        <taxon>Cellvibrionales</taxon>
        <taxon>Cellvibrionaceae</taxon>
        <taxon>Marinibactrum</taxon>
    </lineage>
</organism>
<dbReference type="AlphaFoldDB" id="A0AA37WLF8"/>
<evidence type="ECO:0000313" key="4">
    <source>
        <dbReference type="Proteomes" id="UP001156870"/>
    </source>
</evidence>
<dbReference type="Proteomes" id="UP001156870">
    <property type="component" value="Unassembled WGS sequence"/>
</dbReference>
<protein>
    <submittedName>
        <fullName evidence="3">Histone deacetylase</fullName>
    </submittedName>
</protein>
<accession>A0AA37WLF8</accession>
<reference evidence="3 4" key="1">
    <citation type="journal article" date="2014" name="Int. J. Syst. Evol. Microbiol.">
        <title>Complete genome sequence of Corynebacterium casei LMG S-19264T (=DSM 44701T), isolated from a smear-ripened cheese.</title>
        <authorList>
            <consortium name="US DOE Joint Genome Institute (JGI-PGF)"/>
            <person name="Walter F."/>
            <person name="Albersmeier A."/>
            <person name="Kalinowski J."/>
            <person name="Ruckert C."/>
        </authorList>
    </citation>
    <scope>NUCLEOTIDE SEQUENCE [LARGE SCALE GENOMIC DNA]</scope>
    <source>
        <strain evidence="3 4">NBRC 110095</strain>
    </source>
</reference>
<proteinExistence type="predicted"/>
<dbReference type="SUPFAM" id="SSF52768">
    <property type="entry name" value="Arginase/deacetylase"/>
    <property type="match status" value="1"/>
</dbReference>
<evidence type="ECO:0000256" key="1">
    <source>
        <dbReference type="ARBA" id="ARBA00022801"/>
    </source>
</evidence>
<dbReference type="GO" id="GO:0040029">
    <property type="term" value="P:epigenetic regulation of gene expression"/>
    <property type="evidence" value="ECO:0007669"/>
    <property type="project" value="TreeGrafter"/>
</dbReference>
<keyword evidence="1" id="KW-0378">Hydrolase</keyword>
<dbReference type="InterPro" id="IPR044150">
    <property type="entry name" value="HDAC_classIV"/>
</dbReference>
<dbReference type="PANTHER" id="PTHR10625:SF19">
    <property type="entry name" value="HISTONE DEACETYLASE 12"/>
    <property type="match status" value="1"/>
</dbReference>
<sequence length="306" mass="34415">MKVIYNKHYNYNLGLLKHLHPFEGTKFKIIYDALKSDSAIRFISPEQPVDMSMIDEFLSSIMQYRVRNKNGIFQALEVPKIPLVSFSFLDRKILTPMRWGVAGTLLGAESALNEGDVYWNLSGGYHHAMQQNMEGFCIYNDIGIAYQQLIKQHKLSPNDKILIIDTDAHHGNGNAYTFMENKQITLLDVYNAGIYPTSGYTRDRVDIPVQLPPGTDGQTYLERYSTALHQLTDDYRLAFVVAGTDPLLSDKLGKLCLSIDDIAEREKRTIKALKKRNIPTVILGGGGYSKESAQSVIKAISVCTTL</sequence>
<dbReference type="InterPro" id="IPR037138">
    <property type="entry name" value="His_deacetylse_dom_sf"/>
</dbReference>
<keyword evidence="4" id="KW-1185">Reference proteome</keyword>
<dbReference type="InterPro" id="IPR023696">
    <property type="entry name" value="Ureohydrolase_dom_sf"/>
</dbReference>
<name>A0AA37WLF8_9GAMM</name>